<evidence type="ECO:0000313" key="1">
    <source>
        <dbReference type="EMBL" id="KRX43649.1"/>
    </source>
</evidence>
<proteinExistence type="predicted"/>
<dbReference type="Proteomes" id="UP000055048">
    <property type="component" value="Unassembled WGS sequence"/>
</dbReference>
<protein>
    <submittedName>
        <fullName evidence="1">Uncharacterized protein</fullName>
    </submittedName>
</protein>
<gene>
    <name evidence="1" type="ORF">T05_8682</name>
</gene>
<sequence>MRFTWLTSLTRKSQEVILIIIQAVVQKSTEKGKSQEKCHFFRDNEVVAVVAIVVIVVAHKRQKLRVGVSQHTSDCPFFDYNS</sequence>
<comment type="caution">
    <text evidence="1">The sequence shown here is derived from an EMBL/GenBank/DDBJ whole genome shotgun (WGS) entry which is preliminary data.</text>
</comment>
<organism evidence="1 2">
    <name type="scientific">Trichinella murrelli</name>
    <dbReference type="NCBI Taxonomy" id="144512"/>
    <lineage>
        <taxon>Eukaryota</taxon>
        <taxon>Metazoa</taxon>
        <taxon>Ecdysozoa</taxon>
        <taxon>Nematoda</taxon>
        <taxon>Enoplea</taxon>
        <taxon>Dorylaimia</taxon>
        <taxon>Trichinellida</taxon>
        <taxon>Trichinellidae</taxon>
        <taxon>Trichinella</taxon>
    </lineage>
</organism>
<dbReference type="EMBL" id="JYDJ01000114">
    <property type="protein sequence ID" value="KRX43649.1"/>
    <property type="molecule type" value="Genomic_DNA"/>
</dbReference>
<reference evidence="1 2" key="1">
    <citation type="submission" date="2015-01" db="EMBL/GenBank/DDBJ databases">
        <title>Evolution of Trichinella species and genotypes.</title>
        <authorList>
            <person name="Korhonen P.K."/>
            <person name="Edoardo P."/>
            <person name="Giuseppe L.R."/>
            <person name="Gasser R.B."/>
        </authorList>
    </citation>
    <scope>NUCLEOTIDE SEQUENCE [LARGE SCALE GENOMIC DNA]</scope>
    <source>
        <strain evidence="1">ISS417</strain>
    </source>
</reference>
<name>A0A0V0TXD2_9BILA</name>
<evidence type="ECO:0000313" key="2">
    <source>
        <dbReference type="Proteomes" id="UP000055048"/>
    </source>
</evidence>
<dbReference type="AlphaFoldDB" id="A0A0V0TXD2"/>
<accession>A0A0V0TXD2</accession>
<keyword evidence="2" id="KW-1185">Reference proteome</keyword>